<dbReference type="PATRIC" id="fig|1300344.3.peg.562"/>
<gene>
    <name evidence="2" type="ORF">I598_0560</name>
</gene>
<dbReference type="Pfam" id="PF01243">
    <property type="entry name" value="PNPOx_N"/>
    <property type="match status" value="1"/>
</dbReference>
<dbReference type="KEGG" id="ido:I598_0560"/>
<dbReference type="EMBL" id="CP014209">
    <property type="protein sequence ID" value="ANC30140.1"/>
    <property type="molecule type" value="Genomic_DNA"/>
</dbReference>
<sequence length="167" mass="17613">MRPADGVGLLSSGCPRVAGVTQRPADRLGLDDLMGFVRAHGDGVLTTLGPQGEPQAAYLSLATTDRGELVLDARATSRTVTNVRRDARAAVVVGGPDGVTLQAEGLAEVVHGAERGRCADAYRTAFPQFAGSLLDPAIAVVRVRLTWARLGDYRTAAPVVREARLPW</sequence>
<dbReference type="InterPro" id="IPR011576">
    <property type="entry name" value="Pyridox_Oxase_N"/>
</dbReference>
<proteinExistence type="predicted"/>
<dbReference type="Proteomes" id="UP000076794">
    <property type="component" value="Chromosome"/>
</dbReference>
<feature type="domain" description="Pyridoxamine 5'-phosphate oxidase N-terminal" evidence="1">
    <location>
        <begin position="36"/>
        <end position="118"/>
    </location>
</feature>
<evidence type="ECO:0000313" key="2">
    <source>
        <dbReference type="EMBL" id="ANC30140.1"/>
    </source>
</evidence>
<dbReference type="SUPFAM" id="SSF50475">
    <property type="entry name" value="FMN-binding split barrel"/>
    <property type="match status" value="1"/>
</dbReference>
<keyword evidence="3" id="KW-1185">Reference proteome</keyword>
<organism evidence="2 3">
    <name type="scientific">Isoptericola dokdonensis DS-3</name>
    <dbReference type="NCBI Taxonomy" id="1300344"/>
    <lineage>
        <taxon>Bacteria</taxon>
        <taxon>Bacillati</taxon>
        <taxon>Actinomycetota</taxon>
        <taxon>Actinomycetes</taxon>
        <taxon>Micrococcales</taxon>
        <taxon>Promicromonosporaceae</taxon>
        <taxon>Isoptericola</taxon>
    </lineage>
</organism>
<accession>A0A161IJ27</accession>
<dbReference type="AlphaFoldDB" id="A0A161IJ27"/>
<name>A0A161IJ27_9MICO</name>
<dbReference type="Gene3D" id="2.30.110.10">
    <property type="entry name" value="Electron Transport, Fmn-binding Protein, Chain A"/>
    <property type="match status" value="1"/>
</dbReference>
<evidence type="ECO:0000313" key="3">
    <source>
        <dbReference type="Proteomes" id="UP000076794"/>
    </source>
</evidence>
<reference evidence="2 3" key="1">
    <citation type="submission" date="2016-01" db="EMBL/GenBank/DDBJ databases">
        <title>Complete genome sequence of a soil Actinobacterium, Isoptericola dokdonensis DS-3.</title>
        <authorList>
            <person name="Kwon S.-K."/>
            <person name="Kim J.F."/>
        </authorList>
    </citation>
    <scope>NUCLEOTIDE SEQUENCE [LARGE SCALE GENOMIC DNA]</scope>
    <source>
        <strain evidence="2 3">DS-3</strain>
    </source>
</reference>
<evidence type="ECO:0000259" key="1">
    <source>
        <dbReference type="Pfam" id="PF01243"/>
    </source>
</evidence>
<dbReference type="InterPro" id="IPR012349">
    <property type="entry name" value="Split_barrel_FMN-bd"/>
</dbReference>
<dbReference type="STRING" id="1300344.I598_0560"/>
<protein>
    <submittedName>
        <fullName evidence="2">Pyridoxamine 5'-phosphate oxidase</fullName>
    </submittedName>
</protein>